<feature type="transmembrane region" description="Helical" evidence="7">
    <location>
        <begin position="100"/>
        <end position="121"/>
    </location>
</feature>
<protein>
    <submittedName>
        <fullName evidence="10">Sugar ABC transporter permease</fullName>
    </submittedName>
</protein>
<feature type="compositionally biased region" description="Low complexity" evidence="8">
    <location>
        <begin position="1"/>
        <end position="16"/>
    </location>
</feature>
<dbReference type="InterPro" id="IPR000515">
    <property type="entry name" value="MetI-like"/>
</dbReference>
<comment type="subcellular location">
    <subcellularLocation>
        <location evidence="1 7">Cell membrane</location>
        <topology evidence="1 7">Multi-pass membrane protein</topology>
    </subcellularLocation>
</comment>
<feature type="transmembrane region" description="Helical" evidence="7">
    <location>
        <begin position="40"/>
        <end position="63"/>
    </location>
</feature>
<keyword evidence="4 7" id="KW-0812">Transmembrane</keyword>
<feature type="transmembrane region" description="Helical" evidence="7">
    <location>
        <begin position="291"/>
        <end position="316"/>
    </location>
</feature>
<evidence type="ECO:0000313" key="10">
    <source>
        <dbReference type="EMBL" id="NEA25582.1"/>
    </source>
</evidence>
<dbReference type="CDD" id="cd06261">
    <property type="entry name" value="TM_PBP2"/>
    <property type="match status" value="1"/>
</dbReference>
<keyword evidence="5 7" id="KW-1133">Transmembrane helix</keyword>
<feature type="transmembrane region" description="Helical" evidence="7">
    <location>
        <begin position="183"/>
        <end position="205"/>
    </location>
</feature>
<name>A0A6L9QKE6_9ACTN</name>
<evidence type="ECO:0000256" key="3">
    <source>
        <dbReference type="ARBA" id="ARBA00022475"/>
    </source>
</evidence>
<feature type="transmembrane region" description="Helical" evidence="7">
    <location>
        <begin position="235"/>
        <end position="255"/>
    </location>
</feature>
<feature type="region of interest" description="Disordered" evidence="8">
    <location>
        <begin position="1"/>
        <end position="25"/>
    </location>
</feature>
<dbReference type="EMBL" id="JAAGLI010000633">
    <property type="protein sequence ID" value="NEA25582.1"/>
    <property type="molecule type" value="Genomic_DNA"/>
</dbReference>
<dbReference type="InterPro" id="IPR051393">
    <property type="entry name" value="ABC_transporter_permease"/>
</dbReference>
<comment type="caution">
    <text evidence="10">The sequence shown here is derived from an EMBL/GenBank/DDBJ whole genome shotgun (WGS) entry which is preliminary data.</text>
</comment>
<evidence type="ECO:0000256" key="2">
    <source>
        <dbReference type="ARBA" id="ARBA00022448"/>
    </source>
</evidence>
<dbReference type="InterPro" id="IPR035906">
    <property type="entry name" value="MetI-like_sf"/>
</dbReference>
<keyword evidence="2 7" id="KW-0813">Transport</keyword>
<evidence type="ECO:0000313" key="11">
    <source>
        <dbReference type="Proteomes" id="UP000475532"/>
    </source>
</evidence>
<dbReference type="PROSITE" id="PS50928">
    <property type="entry name" value="ABC_TM1"/>
    <property type="match status" value="1"/>
</dbReference>
<evidence type="ECO:0000256" key="4">
    <source>
        <dbReference type="ARBA" id="ARBA00022692"/>
    </source>
</evidence>
<dbReference type="PANTHER" id="PTHR30193">
    <property type="entry name" value="ABC TRANSPORTER PERMEASE PROTEIN"/>
    <property type="match status" value="1"/>
</dbReference>
<evidence type="ECO:0000256" key="8">
    <source>
        <dbReference type="SAM" id="MobiDB-lite"/>
    </source>
</evidence>
<dbReference type="GO" id="GO:0005886">
    <property type="term" value="C:plasma membrane"/>
    <property type="evidence" value="ECO:0007669"/>
    <property type="project" value="UniProtKB-SubCell"/>
</dbReference>
<dbReference type="Proteomes" id="UP000475532">
    <property type="component" value="Unassembled WGS sequence"/>
</dbReference>
<reference evidence="10 11" key="1">
    <citation type="submission" date="2020-01" db="EMBL/GenBank/DDBJ databases">
        <title>Insect and environment-associated Actinomycetes.</title>
        <authorList>
            <person name="Currrie C."/>
            <person name="Chevrette M."/>
            <person name="Carlson C."/>
            <person name="Stubbendieck R."/>
            <person name="Wendt-Pienkowski E."/>
        </authorList>
    </citation>
    <scope>NUCLEOTIDE SEQUENCE [LARGE SCALE GENOMIC DNA]</scope>
    <source>
        <strain evidence="10 11">SID10258</strain>
    </source>
</reference>
<proteinExistence type="inferred from homology"/>
<evidence type="ECO:0000256" key="5">
    <source>
        <dbReference type="ARBA" id="ARBA00022989"/>
    </source>
</evidence>
<dbReference type="SUPFAM" id="SSF161098">
    <property type="entry name" value="MetI-like"/>
    <property type="match status" value="1"/>
</dbReference>
<evidence type="ECO:0000256" key="6">
    <source>
        <dbReference type="ARBA" id="ARBA00023136"/>
    </source>
</evidence>
<evidence type="ECO:0000259" key="9">
    <source>
        <dbReference type="PROSITE" id="PS50928"/>
    </source>
</evidence>
<accession>A0A6L9QKE6</accession>
<dbReference type="SUPFAM" id="SSF160964">
    <property type="entry name" value="MalF N-terminal region-like"/>
    <property type="match status" value="1"/>
</dbReference>
<gene>
    <name evidence="10" type="ORF">G3I70_24290</name>
</gene>
<sequence length="324" mass="36660">MTLSIGSRTGPRAAGPPGSPVPRRRSRTALTRWDIKFSPYLFISPYFLLFFLFGLFPMGYTVWVALHDWELLGAHEFVGLENFRLVLTDPQFWNSVRNTLGMFVIATVPQLLAALVLASALNQRMRGRTLVRMGVLVPMITSIAAVAIVFGQLFSRDFGLVNWVLGWFGVDNLDWTARRWTSWLAISVMVDWRWTGYNALIYLAAMQSIPRDLYEAAAIDGASRARQFWTITLPLLRPTIIFTAIVSTIGGFQLFTEPLLFGNGDMAGGSLRQFQTVTMYMFENAFRRFDYGYASAVSWMLFMLILLGSLLNFLWLRRMGGGAK</sequence>
<comment type="similarity">
    <text evidence="7">Belongs to the binding-protein-dependent transport system permease family.</text>
</comment>
<evidence type="ECO:0000256" key="7">
    <source>
        <dbReference type="RuleBase" id="RU363032"/>
    </source>
</evidence>
<dbReference type="Gene3D" id="1.10.3720.10">
    <property type="entry name" value="MetI-like"/>
    <property type="match status" value="1"/>
</dbReference>
<keyword evidence="3" id="KW-1003">Cell membrane</keyword>
<dbReference type="AlphaFoldDB" id="A0A6L9QKE6"/>
<feature type="domain" description="ABC transmembrane type-1" evidence="9">
    <location>
        <begin position="96"/>
        <end position="312"/>
    </location>
</feature>
<feature type="transmembrane region" description="Helical" evidence="7">
    <location>
        <begin position="133"/>
        <end position="154"/>
    </location>
</feature>
<dbReference type="Pfam" id="PF00528">
    <property type="entry name" value="BPD_transp_1"/>
    <property type="match status" value="1"/>
</dbReference>
<evidence type="ECO:0000256" key="1">
    <source>
        <dbReference type="ARBA" id="ARBA00004651"/>
    </source>
</evidence>
<organism evidence="10 11">
    <name type="scientific">Actinomadura bangladeshensis</name>
    <dbReference type="NCBI Taxonomy" id="453573"/>
    <lineage>
        <taxon>Bacteria</taxon>
        <taxon>Bacillati</taxon>
        <taxon>Actinomycetota</taxon>
        <taxon>Actinomycetes</taxon>
        <taxon>Streptosporangiales</taxon>
        <taxon>Thermomonosporaceae</taxon>
        <taxon>Actinomadura</taxon>
    </lineage>
</organism>
<dbReference type="RefSeq" id="WP_163059640.1">
    <property type="nucleotide sequence ID" value="NZ_JAAGLI010000633.1"/>
</dbReference>
<dbReference type="PANTHER" id="PTHR30193:SF37">
    <property type="entry name" value="INNER MEMBRANE ABC TRANSPORTER PERMEASE PROTEIN YCJO"/>
    <property type="match status" value="1"/>
</dbReference>
<keyword evidence="6 7" id="KW-0472">Membrane</keyword>
<dbReference type="GO" id="GO:0055085">
    <property type="term" value="P:transmembrane transport"/>
    <property type="evidence" value="ECO:0007669"/>
    <property type="project" value="InterPro"/>
</dbReference>